<evidence type="ECO:0000256" key="4">
    <source>
        <dbReference type="ARBA" id="ARBA00009439"/>
    </source>
</evidence>
<evidence type="ECO:0000256" key="16">
    <source>
        <dbReference type="ARBA" id="ARBA00023242"/>
    </source>
</evidence>
<evidence type="ECO:0000256" key="6">
    <source>
        <dbReference type="ARBA" id="ARBA00022454"/>
    </source>
</evidence>
<feature type="coiled-coil region" evidence="19">
    <location>
        <begin position="504"/>
        <end position="531"/>
    </location>
</feature>
<keyword evidence="22" id="KW-1185">Reference proteome</keyword>
<protein>
    <recommendedName>
        <fullName evidence="5">DNA repair protein RAD50</fullName>
    </recommendedName>
</protein>
<dbReference type="Gene3D" id="3.40.50.300">
    <property type="entry name" value="P-loop containing nucleotide triphosphate hydrolases"/>
    <property type="match status" value="2"/>
</dbReference>
<keyword evidence="13" id="KW-0460">Magnesium</keyword>
<evidence type="ECO:0000313" key="21">
    <source>
        <dbReference type="EMBL" id="KDQ20852.1"/>
    </source>
</evidence>
<organism evidence="21 22">
    <name type="scientific">Botryobasidium botryosum (strain FD-172 SS1)</name>
    <dbReference type="NCBI Taxonomy" id="930990"/>
    <lineage>
        <taxon>Eukaryota</taxon>
        <taxon>Fungi</taxon>
        <taxon>Dikarya</taxon>
        <taxon>Basidiomycota</taxon>
        <taxon>Agaricomycotina</taxon>
        <taxon>Agaricomycetes</taxon>
        <taxon>Cantharellales</taxon>
        <taxon>Botryobasidiaceae</taxon>
        <taxon>Botryobasidium</taxon>
    </lineage>
</organism>
<dbReference type="InterPro" id="IPR004584">
    <property type="entry name" value="Rad50_eukaryotes"/>
</dbReference>
<reference evidence="22" key="1">
    <citation type="journal article" date="2014" name="Proc. Natl. Acad. Sci. U.S.A.">
        <title>Extensive sampling of basidiomycete genomes demonstrates inadequacy of the white-rot/brown-rot paradigm for wood decay fungi.</title>
        <authorList>
            <person name="Riley R."/>
            <person name="Salamov A.A."/>
            <person name="Brown D.W."/>
            <person name="Nagy L.G."/>
            <person name="Floudas D."/>
            <person name="Held B.W."/>
            <person name="Levasseur A."/>
            <person name="Lombard V."/>
            <person name="Morin E."/>
            <person name="Otillar R."/>
            <person name="Lindquist E.A."/>
            <person name="Sun H."/>
            <person name="LaButti K.M."/>
            <person name="Schmutz J."/>
            <person name="Jabbour D."/>
            <person name="Luo H."/>
            <person name="Baker S.E."/>
            <person name="Pisabarro A.G."/>
            <person name="Walton J.D."/>
            <person name="Blanchette R.A."/>
            <person name="Henrissat B."/>
            <person name="Martin F."/>
            <person name="Cullen D."/>
            <person name="Hibbett D.S."/>
            <person name="Grigoriev I.V."/>
        </authorList>
    </citation>
    <scope>NUCLEOTIDE SEQUENCE [LARGE SCALE GENOMIC DNA]</scope>
    <source>
        <strain evidence="22">FD-172 SS1</strain>
    </source>
</reference>
<keyword evidence="9" id="KW-0227">DNA damage</keyword>
<accession>A0A067N9U0</accession>
<dbReference type="FunFam" id="3.40.50.300:FF:001195">
    <property type="entry name" value="DNA repair protein rad50"/>
    <property type="match status" value="1"/>
</dbReference>
<dbReference type="NCBIfam" id="TIGR00606">
    <property type="entry name" value="rad50"/>
    <property type="match status" value="1"/>
</dbReference>
<dbReference type="Pfam" id="PF13476">
    <property type="entry name" value="AAA_23"/>
    <property type="match status" value="1"/>
</dbReference>
<dbReference type="GO" id="GO:0043047">
    <property type="term" value="F:single-stranded telomeric DNA binding"/>
    <property type="evidence" value="ECO:0007669"/>
    <property type="project" value="TreeGrafter"/>
</dbReference>
<keyword evidence="7" id="KW-0479">Metal-binding</keyword>
<keyword evidence="11" id="KW-0862">Zinc</keyword>
<comment type="similarity">
    <text evidence="4">Belongs to the SMC family. RAD50 subfamily.</text>
</comment>
<keyword evidence="6" id="KW-0158">Chromosome</keyword>
<keyword evidence="10" id="KW-0378">Hydrolase</keyword>
<dbReference type="EMBL" id="KL198017">
    <property type="protein sequence ID" value="KDQ20852.1"/>
    <property type="molecule type" value="Genomic_DNA"/>
</dbReference>
<proteinExistence type="inferred from homology"/>
<keyword evidence="16" id="KW-0539">Nucleus</keyword>
<sequence length="1307" mass="148566">MASLQKLAIRGIRSFDDKSVAMIEFYSPVTVIVGVNGSGKTTIIECLKYITTGDQPPNSRGGAFVHDPKMAKDKEVKAQVKLRFFAANGTKMMASRSMSVTAKKTGLTFKTLESLLAPVDGNKGGKRATISTKCAELDAEIPLLLGVSKAVLENVIFCHQEDSYWPLAEASVLKKKFDDIFEATRYTKALENIKTLRKERVAELKADNERLKSLQIEKSHADKLRAKINALNVSIEAKEQEAQELKTNADRMTIENAKYYELSTQFRETYIKIESLERRKKQLLEDLQTTEQTVEESPDPDEEIEAKLANFDRHISAKTKERGAKMAELQSEQGHLAKVRREQAQTISDHGRLQGEAKNHAQNLASREELIHTLSAKHEIIGFDHSPLEPHEVKDFGARLDAIRQRRDRELETTQKEGRAKMEEFQDTLQALLTEHTRLKQEKDSVLTQISKHQSTIAEQNAKINASSMLDAELRQNEQDFTEKTALFEASKKTLLDAQFDAQITEQSREMARMNAERDELNVELRTLSLQADTRAKFSLKKSDLTKKEGEIRMIIDGNASKFRELVGSDPKVDSMEKDLDKVTIRKDQEVLDLEAKGNAANRELHRIENSISTVKSQLKAKQQEIADIKQEIAEVLDDRSSLSDAIEEANREIKFGKEQKGAMTGADAFYKGILKTAKEHMKCEACDRRLKDKAEFAKLEKFILEKIASCTAEKLKENDAVLESWEEELDQLQNLAPKEATMERLRKTEVPELEAELHELERKLESALNDAEKANEQLKTAKNTLKDIQTLKAHASLVARTQGDVVRLKREISDLERDLAATGSTQTTDDVQGKIDAIDIKIKAADRKKHSLAAGKELQTSKMRGHESEMHALQLKGADLDRKLAERNALSEHRDSLRREIALYQTQSKELDVKIEASSEPIQHMENQRKEYSSSLNNRITQAQSLAQELNRHVDQFASIGRTIDQYIRERRERKLEILAARVTELEGEIDGLTSTIDAGHEVVRKIDKEINEGGATLSRYRDTLRLRKLRREIQAIQVEIDSYDIAETARARENFNKEYKAMTDKLDAVKTQHARLSGQLVTENSQRETYERDLARDFKDINKRHTDQLVRVKMSDMANNDLEKYAKALDNAIMKYHSLKMEEVNDTMQHLWSKTYQGTDIDGIKIRSDSEGGATKRTYNYRVVMTKDEVEMDMRGRCSAGQKMLASIIIRLALSDSFGQNCGILALDEPTNALDVENIEALALSLVDIINERRTHSNFQLLIITHDENFLTMLGEAGVMEYFWRVQRDSKLKSIITRERIANKV</sequence>
<feature type="domain" description="Rad50/SbcC-type AAA" evidence="20">
    <location>
        <begin position="6"/>
        <end position="235"/>
    </location>
</feature>
<dbReference type="GO" id="GO:0007004">
    <property type="term" value="P:telomere maintenance via telomerase"/>
    <property type="evidence" value="ECO:0007669"/>
    <property type="project" value="TreeGrafter"/>
</dbReference>
<evidence type="ECO:0000256" key="15">
    <source>
        <dbReference type="ARBA" id="ARBA00023204"/>
    </source>
</evidence>
<dbReference type="GO" id="GO:0000794">
    <property type="term" value="C:condensed nuclear chromosome"/>
    <property type="evidence" value="ECO:0007669"/>
    <property type="project" value="TreeGrafter"/>
</dbReference>
<dbReference type="FunCoup" id="A0A067N9U0">
    <property type="interactions" value="605"/>
</dbReference>
<feature type="coiled-coil region" evidence="19">
    <location>
        <begin position="221"/>
        <end position="293"/>
    </location>
</feature>
<evidence type="ECO:0000256" key="12">
    <source>
        <dbReference type="ARBA" id="ARBA00022840"/>
    </source>
</evidence>
<evidence type="ECO:0000259" key="20">
    <source>
        <dbReference type="Pfam" id="PF13476"/>
    </source>
</evidence>
<dbReference type="GO" id="GO:0030870">
    <property type="term" value="C:Mre11 complex"/>
    <property type="evidence" value="ECO:0007669"/>
    <property type="project" value="InterPro"/>
</dbReference>
<feature type="coiled-coil region" evidence="19">
    <location>
        <begin position="881"/>
        <end position="915"/>
    </location>
</feature>
<keyword evidence="15" id="KW-0234">DNA repair</keyword>
<dbReference type="SUPFAM" id="SSF52540">
    <property type="entry name" value="P-loop containing nucleoside triphosphate hydrolases"/>
    <property type="match status" value="1"/>
</dbReference>
<comment type="catalytic activity">
    <reaction evidence="18">
        <text>ATP + H2O = ADP + phosphate + H(+)</text>
        <dbReference type="Rhea" id="RHEA:13065"/>
        <dbReference type="ChEBI" id="CHEBI:15377"/>
        <dbReference type="ChEBI" id="CHEBI:15378"/>
        <dbReference type="ChEBI" id="CHEBI:30616"/>
        <dbReference type="ChEBI" id="CHEBI:43474"/>
        <dbReference type="ChEBI" id="CHEBI:456216"/>
    </reaction>
</comment>
<keyword evidence="8" id="KW-0547">Nucleotide-binding</keyword>
<evidence type="ECO:0000256" key="5">
    <source>
        <dbReference type="ARBA" id="ARBA00017893"/>
    </source>
</evidence>
<feature type="coiled-coil region" evidence="19">
    <location>
        <begin position="1028"/>
        <end position="1074"/>
    </location>
</feature>
<evidence type="ECO:0000256" key="3">
    <source>
        <dbReference type="ARBA" id="ARBA00004286"/>
    </source>
</evidence>
<evidence type="ECO:0000256" key="18">
    <source>
        <dbReference type="ARBA" id="ARBA00049360"/>
    </source>
</evidence>
<dbReference type="PANTHER" id="PTHR18867:SF12">
    <property type="entry name" value="DNA REPAIR PROTEIN RAD50"/>
    <property type="match status" value="1"/>
</dbReference>
<dbReference type="GO" id="GO:0051880">
    <property type="term" value="F:G-quadruplex DNA binding"/>
    <property type="evidence" value="ECO:0007669"/>
    <property type="project" value="TreeGrafter"/>
</dbReference>
<evidence type="ECO:0000313" key="22">
    <source>
        <dbReference type="Proteomes" id="UP000027195"/>
    </source>
</evidence>
<keyword evidence="12" id="KW-0067">ATP-binding</keyword>
<name>A0A067N9U0_BOTB1</name>
<evidence type="ECO:0000256" key="2">
    <source>
        <dbReference type="ARBA" id="ARBA00004123"/>
    </source>
</evidence>
<gene>
    <name evidence="21" type="ORF">BOTBODRAFT_124714</name>
</gene>
<comment type="cofactor">
    <cofactor evidence="1">
        <name>Zn(2+)</name>
        <dbReference type="ChEBI" id="CHEBI:29105"/>
    </cofactor>
</comment>
<evidence type="ECO:0000256" key="1">
    <source>
        <dbReference type="ARBA" id="ARBA00001947"/>
    </source>
</evidence>
<dbReference type="InterPro" id="IPR038729">
    <property type="entry name" value="Rad50/SbcC_AAA"/>
</dbReference>
<dbReference type="InParanoid" id="A0A067N9U0"/>
<dbReference type="Gene3D" id="1.10.287.1490">
    <property type="match status" value="1"/>
</dbReference>
<dbReference type="GO" id="GO:0006303">
    <property type="term" value="P:double-strand break repair via nonhomologous end joining"/>
    <property type="evidence" value="ECO:0007669"/>
    <property type="project" value="UniProtKB-ARBA"/>
</dbReference>
<dbReference type="GO" id="GO:0003691">
    <property type="term" value="F:double-stranded telomeric DNA binding"/>
    <property type="evidence" value="ECO:0007669"/>
    <property type="project" value="TreeGrafter"/>
</dbReference>
<evidence type="ECO:0000256" key="9">
    <source>
        <dbReference type="ARBA" id="ARBA00022763"/>
    </source>
</evidence>
<keyword evidence="17" id="KW-0469">Meiosis</keyword>
<dbReference type="FunFam" id="3.40.50.300:FF:000593">
    <property type="entry name" value="DNA repair protein RAD50"/>
    <property type="match status" value="1"/>
</dbReference>
<dbReference type="GO" id="GO:0046872">
    <property type="term" value="F:metal ion binding"/>
    <property type="evidence" value="ECO:0007669"/>
    <property type="project" value="UniProtKB-KW"/>
</dbReference>
<dbReference type="STRING" id="930990.A0A067N9U0"/>
<feature type="coiled-coil region" evidence="19">
    <location>
        <begin position="605"/>
        <end position="660"/>
    </location>
</feature>
<evidence type="ECO:0000256" key="11">
    <source>
        <dbReference type="ARBA" id="ARBA00022833"/>
    </source>
</evidence>
<keyword evidence="14 19" id="KW-0175">Coiled coil</keyword>
<comment type="subcellular location">
    <subcellularLocation>
        <location evidence="3">Chromosome</location>
    </subcellularLocation>
    <subcellularLocation>
        <location evidence="2">Nucleus</location>
    </subcellularLocation>
</comment>
<dbReference type="GO" id="GO:0000722">
    <property type="term" value="P:telomere maintenance via recombination"/>
    <property type="evidence" value="ECO:0007669"/>
    <property type="project" value="UniProtKB-ARBA"/>
</dbReference>
<dbReference type="InterPro" id="IPR027417">
    <property type="entry name" value="P-loop_NTPase"/>
</dbReference>
<dbReference type="GO" id="GO:0005524">
    <property type="term" value="F:ATP binding"/>
    <property type="evidence" value="ECO:0007669"/>
    <property type="project" value="UniProtKB-KW"/>
</dbReference>
<dbReference type="GO" id="GO:0007127">
    <property type="term" value="P:meiosis I"/>
    <property type="evidence" value="ECO:0007669"/>
    <property type="project" value="UniProtKB-ARBA"/>
</dbReference>
<evidence type="ECO:0000256" key="19">
    <source>
        <dbReference type="SAM" id="Coils"/>
    </source>
</evidence>
<evidence type="ECO:0000256" key="8">
    <source>
        <dbReference type="ARBA" id="ARBA00022741"/>
    </source>
</evidence>
<evidence type="ECO:0000256" key="17">
    <source>
        <dbReference type="ARBA" id="ARBA00023254"/>
    </source>
</evidence>
<evidence type="ECO:0000256" key="10">
    <source>
        <dbReference type="ARBA" id="ARBA00022801"/>
    </source>
</evidence>
<feature type="coiled-coil region" evidence="19">
    <location>
        <begin position="970"/>
        <end position="997"/>
    </location>
</feature>
<feature type="coiled-coil region" evidence="19">
    <location>
        <begin position="716"/>
        <end position="826"/>
    </location>
</feature>
<dbReference type="PANTHER" id="PTHR18867">
    <property type="entry name" value="RAD50"/>
    <property type="match status" value="1"/>
</dbReference>
<evidence type="ECO:0000256" key="7">
    <source>
        <dbReference type="ARBA" id="ARBA00022723"/>
    </source>
</evidence>
<dbReference type="GO" id="GO:0016887">
    <property type="term" value="F:ATP hydrolysis activity"/>
    <property type="evidence" value="ECO:0007669"/>
    <property type="project" value="InterPro"/>
</dbReference>
<dbReference type="Proteomes" id="UP000027195">
    <property type="component" value="Unassembled WGS sequence"/>
</dbReference>
<dbReference type="OrthoDB" id="18797at2759"/>
<dbReference type="HOGENOM" id="CLU_006184_0_0_1"/>
<evidence type="ECO:0000256" key="13">
    <source>
        <dbReference type="ARBA" id="ARBA00022842"/>
    </source>
</evidence>
<dbReference type="GO" id="GO:0070192">
    <property type="term" value="P:chromosome organization involved in meiotic cell cycle"/>
    <property type="evidence" value="ECO:0007669"/>
    <property type="project" value="TreeGrafter"/>
</dbReference>
<evidence type="ECO:0000256" key="14">
    <source>
        <dbReference type="ARBA" id="ARBA00023054"/>
    </source>
</evidence>